<feature type="transmembrane region" description="Helical" evidence="1">
    <location>
        <begin position="64"/>
        <end position="89"/>
    </location>
</feature>
<dbReference type="AlphaFoldDB" id="A0A9D1KZ15"/>
<dbReference type="EMBL" id="DVMH01000033">
    <property type="protein sequence ID" value="HIU10919.1"/>
    <property type="molecule type" value="Genomic_DNA"/>
</dbReference>
<evidence type="ECO:0008006" key="4">
    <source>
        <dbReference type="Google" id="ProtNLM"/>
    </source>
</evidence>
<name>A0A9D1KZ15_9FIRM</name>
<reference evidence="2" key="1">
    <citation type="submission" date="2020-10" db="EMBL/GenBank/DDBJ databases">
        <authorList>
            <person name="Gilroy R."/>
        </authorList>
    </citation>
    <scope>NUCLEOTIDE SEQUENCE</scope>
    <source>
        <strain evidence="2">2830</strain>
    </source>
</reference>
<reference evidence="2" key="2">
    <citation type="journal article" date="2021" name="PeerJ">
        <title>Extensive microbial diversity within the chicken gut microbiome revealed by metagenomics and culture.</title>
        <authorList>
            <person name="Gilroy R."/>
            <person name="Ravi A."/>
            <person name="Getino M."/>
            <person name="Pursley I."/>
            <person name="Horton D.L."/>
            <person name="Alikhan N.F."/>
            <person name="Baker D."/>
            <person name="Gharbi K."/>
            <person name="Hall N."/>
            <person name="Watson M."/>
            <person name="Adriaenssens E.M."/>
            <person name="Foster-Nyarko E."/>
            <person name="Jarju S."/>
            <person name="Secka A."/>
            <person name="Antonio M."/>
            <person name="Oren A."/>
            <person name="Chaudhuri R.R."/>
            <person name="La Ragione R."/>
            <person name="Hildebrand F."/>
            <person name="Pallen M.J."/>
        </authorList>
    </citation>
    <scope>NUCLEOTIDE SEQUENCE</scope>
    <source>
        <strain evidence="2">2830</strain>
    </source>
</reference>
<comment type="caution">
    <text evidence="2">The sequence shown here is derived from an EMBL/GenBank/DDBJ whole genome shotgun (WGS) entry which is preliminary data.</text>
</comment>
<sequence length="281" mass="31612">MDCQKYPTEPDRKIAAALHHAVDSMEVSSFAEARLMAKIKDYKQDGANASWKERIFMKRFSKRFIVAFCAVFCLMCMTAMAATGIVHGWHSHNIIGSDTKVYVDVAEKLLPQLEYTPKSVEEFTNGFTFESASLSVSQGTDENHNDIGKQYTNCDLNYINAETGEELNLYTDSIPQTAFPADYVDPAAKNVITQTVGDITITYSEYQYKFVPPDYEISAEEQAAMDRGDLVMSYGSAEVEEKYLKAADWYADGVHYNLFGWDLTLTADDIFTMAEEIINAK</sequence>
<keyword evidence="1" id="KW-1133">Transmembrane helix</keyword>
<proteinExistence type="predicted"/>
<protein>
    <recommendedName>
        <fullName evidence="4">DUF4367 domain-containing protein</fullName>
    </recommendedName>
</protein>
<dbReference type="Proteomes" id="UP000824124">
    <property type="component" value="Unassembled WGS sequence"/>
</dbReference>
<keyword evidence="1" id="KW-0812">Transmembrane</keyword>
<gene>
    <name evidence="2" type="ORF">IAB00_06755</name>
</gene>
<evidence type="ECO:0000256" key="1">
    <source>
        <dbReference type="SAM" id="Phobius"/>
    </source>
</evidence>
<evidence type="ECO:0000313" key="2">
    <source>
        <dbReference type="EMBL" id="HIU10919.1"/>
    </source>
</evidence>
<organism evidence="2 3">
    <name type="scientific">Candidatus Avidehalobacter gallistercoris</name>
    <dbReference type="NCBI Taxonomy" id="2840694"/>
    <lineage>
        <taxon>Bacteria</taxon>
        <taxon>Bacillati</taxon>
        <taxon>Bacillota</taxon>
        <taxon>Clostridia</taxon>
        <taxon>Eubacteriales</taxon>
        <taxon>Peptococcaceae</taxon>
        <taxon>Peptococcaceae incertae sedis</taxon>
        <taxon>Candidatus Avidehalobacter</taxon>
    </lineage>
</organism>
<evidence type="ECO:0000313" key="3">
    <source>
        <dbReference type="Proteomes" id="UP000824124"/>
    </source>
</evidence>
<keyword evidence="1" id="KW-0472">Membrane</keyword>
<accession>A0A9D1KZ15</accession>